<gene>
    <name evidence="2" type="ORF">UFOPK1493_01438</name>
</gene>
<feature type="region of interest" description="Disordered" evidence="1">
    <location>
        <begin position="1"/>
        <end position="38"/>
    </location>
</feature>
<dbReference type="EMBL" id="CAEZSR010000042">
    <property type="protein sequence ID" value="CAB4556402.1"/>
    <property type="molecule type" value="Genomic_DNA"/>
</dbReference>
<proteinExistence type="predicted"/>
<accession>A0A6J6CY69</accession>
<evidence type="ECO:0000313" key="2">
    <source>
        <dbReference type="EMBL" id="CAB4556402.1"/>
    </source>
</evidence>
<reference evidence="2" key="1">
    <citation type="submission" date="2020-05" db="EMBL/GenBank/DDBJ databases">
        <authorList>
            <person name="Chiriac C."/>
            <person name="Salcher M."/>
            <person name="Ghai R."/>
            <person name="Kavagutti S V."/>
        </authorList>
    </citation>
    <scope>NUCLEOTIDE SEQUENCE</scope>
</reference>
<feature type="region of interest" description="Disordered" evidence="1">
    <location>
        <begin position="160"/>
        <end position="192"/>
    </location>
</feature>
<dbReference type="AlphaFoldDB" id="A0A6J6CY69"/>
<name>A0A6J6CY69_9ZZZZ</name>
<feature type="compositionally biased region" description="Basic residues" evidence="1">
    <location>
        <begin position="11"/>
        <end position="20"/>
    </location>
</feature>
<evidence type="ECO:0000256" key="1">
    <source>
        <dbReference type="SAM" id="MobiDB-lite"/>
    </source>
</evidence>
<protein>
    <submittedName>
        <fullName evidence="2">Unannotated protein</fullName>
    </submittedName>
</protein>
<organism evidence="2">
    <name type="scientific">freshwater metagenome</name>
    <dbReference type="NCBI Taxonomy" id="449393"/>
    <lineage>
        <taxon>unclassified sequences</taxon>
        <taxon>metagenomes</taxon>
        <taxon>ecological metagenomes</taxon>
    </lineage>
</organism>
<feature type="compositionally biased region" description="Basic and acidic residues" evidence="1">
    <location>
        <begin position="1"/>
        <end position="10"/>
    </location>
</feature>
<sequence length="1080" mass="116108">MTNHTVDRDPSRHRRRRRHPQQPGGDRAGNRLVGEQQELDVRDRVRPVVEGTADPAAVTASVGHDELAADDLEVVVGERAAEHDLVGAGGAGVPDPADDVDLTRIDRTRRHLCTDRPQAVDELHVGRVGSRRVRRAELHVEPQVTVDDVVPTATFDQVAAETTEDDLTAGEHSGERREECGEALHPGDAGGGELAADHRHGLVVAPAQRVVPVVAGQTLDRVVPVAVVDDARGQRCEIEVQIRLGGLGVTLVDGPVETECACVLLDSGPGDHDIVAALGVVVVVATVAHEHVVAGGVQVVEERGTVVALQQVGTAAALLPVVAVVAEHRVRVVAAEDDVVPGTTEGLGHVRAGDHEVVAAATLVQVETRPGAEVVVTVAALEDVVTEGVGDDVVAETTDRLVVADPALDAVVAVVAPDRVVAVARAHAVTVGGAVHRHVGATRVAHRAVGHPHEQRRLVVRGTRIVGDGTFGSEELQVEVVVRPAEHVGRKVRGVGVAHDHLGEGVPLELHEQVQTCRAGEVVEPVAVLQALHLQLEHVVEGRAENAAERRLRLGETTHPEIDVVETGDARVGGGVGPVTGREHEVLRVRRRRRVGRVGSDQQRSRLAAGSDAAGDDRTVVVGVERRDDRVGAVGRDEVDERRGRGEVEPEVVPTPVRHELRTRGRRVERLAGVVEAGETGVASTCDVEHGQVERQPDEAVAQRIGDELVDLVAHLGRHATEHRTGCLVGGVHRGPDAVEERRRVEEGVEQRDVVRRTVRLEAEHVLVEHRVTEAVHGVRELGGDVDLDVRLVAGEHVHHRLDLAGELLEGEVLVLHLGHEAGGLEEALTVPGATGELPFGEHHRVDGRDQVLDVGHEPVVLAVEHVVDGGETDVLVRTTVTGHEVRAEHLVVVRAGFCGEVHRGVLVGHLRATRRGVVRDVVEERVAGPHRVRREGDARPTVGRRVALDESGGGDDLWIAVRARDESAVRVGREQRDVEDVRVGQRDAEEILRLLLRRVPRRHAAVDGDQTTGRDRVAVGVEFVLTQEHLVRRVRAVRLVLIDVGRGGVPVLVDVVRRPQDAVGARLVRRPGEHHEVRR</sequence>
<feature type="region of interest" description="Disordered" evidence="1">
    <location>
        <begin position="595"/>
        <end position="615"/>
    </location>
</feature>
<feature type="compositionally biased region" description="Basic and acidic residues" evidence="1">
    <location>
        <begin position="172"/>
        <end position="182"/>
    </location>
</feature>